<dbReference type="CDD" id="cd12797">
    <property type="entry name" value="M23_peptidase"/>
    <property type="match status" value="1"/>
</dbReference>
<evidence type="ECO:0000313" key="3">
    <source>
        <dbReference type="EMBL" id="KPV50904.1"/>
    </source>
</evidence>
<dbReference type="Proteomes" id="UP000050509">
    <property type="component" value="Unassembled WGS sequence"/>
</dbReference>
<dbReference type="AlphaFoldDB" id="A0A0P9DDP1"/>
<name>A0A0P9DDP1_9CHLR</name>
<proteinExistence type="predicted"/>
<dbReference type="InterPro" id="IPR050570">
    <property type="entry name" value="Cell_wall_metabolism_enzyme"/>
</dbReference>
<dbReference type="Gene3D" id="2.70.70.10">
    <property type="entry name" value="Glucose Permease (Domain IIA)"/>
    <property type="match status" value="1"/>
</dbReference>
<dbReference type="EMBL" id="LJCR01001164">
    <property type="protein sequence ID" value="KPV50904.1"/>
    <property type="molecule type" value="Genomic_DNA"/>
</dbReference>
<protein>
    <submittedName>
        <fullName evidence="3">Peptidase M23</fullName>
    </submittedName>
</protein>
<organism evidence="3 4">
    <name type="scientific">Kouleothrix aurantiaca</name>
    <dbReference type="NCBI Taxonomy" id="186479"/>
    <lineage>
        <taxon>Bacteria</taxon>
        <taxon>Bacillati</taxon>
        <taxon>Chloroflexota</taxon>
        <taxon>Chloroflexia</taxon>
        <taxon>Chloroflexales</taxon>
        <taxon>Roseiflexineae</taxon>
        <taxon>Roseiflexaceae</taxon>
        <taxon>Kouleothrix</taxon>
    </lineage>
</organism>
<feature type="region of interest" description="Disordered" evidence="1">
    <location>
        <begin position="1"/>
        <end position="20"/>
    </location>
</feature>
<reference evidence="3 4" key="1">
    <citation type="submission" date="2015-09" db="EMBL/GenBank/DDBJ databases">
        <title>Draft genome sequence of Kouleothrix aurantiaca JCM 19913.</title>
        <authorList>
            <person name="Hemp J."/>
        </authorList>
    </citation>
    <scope>NUCLEOTIDE SEQUENCE [LARGE SCALE GENOMIC DNA]</scope>
    <source>
        <strain evidence="3 4">COM-B</strain>
    </source>
</reference>
<evidence type="ECO:0000256" key="1">
    <source>
        <dbReference type="SAM" id="MobiDB-lite"/>
    </source>
</evidence>
<dbReference type="GO" id="GO:0004222">
    <property type="term" value="F:metalloendopeptidase activity"/>
    <property type="evidence" value="ECO:0007669"/>
    <property type="project" value="TreeGrafter"/>
</dbReference>
<feature type="non-terminal residue" evidence="3">
    <location>
        <position position="1"/>
    </location>
</feature>
<dbReference type="PANTHER" id="PTHR21666">
    <property type="entry name" value="PEPTIDASE-RELATED"/>
    <property type="match status" value="1"/>
</dbReference>
<gene>
    <name evidence="3" type="ORF">SE17_24275</name>
</gene>
<keyword evidence="4" id="KW-1185">Reference proteome</keyword>
<dbReference type="SUPFAM" id="SSF51261">
    <property type="entry name" value="Duplicated hybrid motif"/>
    <property type="match status" value="1"/>
</dbReference>
<feature type="domain" description="M23ase beta-sheet core" evidence="2">
    <location>
        <begin position="16"/>
        <end position="102"/>
    </location>
</feature>
<dbReference type="InterPro" id="IPR016047">
    <property type="entry name" value="M23ase_b-sheet_dom"/>
</dbReference>
<dbReference type="InterPro" id="IPR011055">
    <property type="entry name" value="Dup_hybrid_motif"/>
</dbReference>
<comment type="caution">
    <text evidence="3">The sequence shown here is derived from an EMBL/GenBank/DDBJ whole genome shotgun (WGS) entry which is preliminary data.</text>
</comment>
<sequence length="112" mass="11851">VDLAIDGNGDGEADPAGTLGKPVYATHDGVVRVASNTWPAGNHIWLEGIHFKTGYSHLQGFAVEDGQTVKRGDVIGYIGSTGESSGPHLDYQVWKDGTNVNPLDYSALLGTR</sequence>
<evidence type="ECO:0000313" key="4">
    <source>
        <dbReference type="Proteomes" id="UP000050509"/>
    </source>
</evidence>
<evidence type="ECO:0000259" key="2">
    <source>
        <dbReference type="Pfam" id="PF01551"/>
    </source>
</evidence>
<dbReference type="PANTHER" id="PTHR21666:SF286">
    <property type="entry name" value="LIPOPROTEIN NLPD"/>
    <property type="match status" value="1"/>
</dbReference>
<accession>A0A0P9DDP1</accession>
<dbReference type="Pfam" id="PF01551">
    <property type="entry name" value="Peptidase_M23"/>
    <property type="match status" value="1"/>
</dbReference>